<evidence type="ECO:0000313" key="6">
    <source>
        <dbReference type="EMBL" id="RYJ42804.1"/>
    </source>
</evidence>
<dbReference type="Pfam" id="PF00440">
    <property type="entry name" value="TetR_N"/>
    <property type="match status" value="1"/>
</dbReference>
<dbReference type="InterPro" id="IPR009057">
    <property type="entry name" value="Homeodomain-like_sf"/>
</dbReference>
<feature type="DNA-binding region" description="H-T-H motif" evidence="4">
    <location>
        <begin position="28"/>
        <end position="47"/>
    </location>
</feature>
<dbReference type="GO" id="GO:0003677">
    <property type="term" value="F:DNA binding"/>
    <property type="evidence" value="ECO:0007669"/>
    <property type="project" value="UniProtKB-UniRule"/>
</dbReference>
<sequence length="187" mass="20913">MRPQKIDDQELLKALTHTFRLKGYEGASLKDLSEATGLKKASLYHRFPKGKQEMAESVLKHLEAWVAQHVLQALQQPDTPAEIRLTEALSYIRTLYNNGQDNCIFKAFSMQEGSDLFQTLINSGLKDWLDGFTAFGQSAGFPPAKAKDMALSSLIAIQGSLILSKGLSDTVIFENTLKDIYIKYLKQ</sequence>
<dbReference type="PROSITE" id="PS50977">
    <property type="entry name" value="HTH_TETR_2"/>
    <property type="match status" value="1"/>
</dbReference>
<reference evidence="6 7" key="1">
    <citation type="submission" date="2014-12" db="EMBL/GenBank/DDBJ databases">
        <title>Genome sequence of Flavobacterium beibuense RSKm HC5.</title>
        <authorList>
            <person name="Kim J.F."/>
            <person name="Song J.Y."/>
            <person name="Kwak M.-J."/>
            <person name="Lee S.-W."/>
        </authorList>
    </citation>
    <scope>NUCLEOTIDE SEQUENCE [LARGE SCALE GENOMIC DNA]</scope>
    <source>
        <strain evidence="6 7">RSKm HC5</strain>
    </source>
</reference>
<comment type="caution">
    <text evidence="6">The sequence shown here is derived from an EMBL/GenBank/DDBJ whole genome shotgun (WGS) entry which is preliminary data.</text>
</comment>
<name>A0A444WAC9_9FLAO</name>
<dbReference type="EMBL" id="JUIW01000006">
    <property type="protein sequence ID" value="RYJ42804.1"/>
    <property type="molecule type" value="Genomic_DNA"/>
</dbReference>
<keyword evidence="7" id="KW-1185">Reference proteome</keyword>
<gene>
    <name evidence="6" type="ORF">NU09_1903</name>
</gene>
<dbReference type="Gene3D" id="1.10.357.10">
    <property type="entry name" value="Tetracycline Repressor, domain 2"/>
    <property type="match status" value="1"/>
</dbReference>
<dbReference type="OrthoDB" id="9798857at2"/>
<accession>A0A444WAC9</accession>
<dbReference type="Proteomes" id="UP000289775">
    <property type="component" value="Unassembled WGS sequence"/>
</dbReference>
<evidence type="ECO:0000256" key="3">
    <source>
        <dbReference type="ARBA" id="ARBA00023163"/>
    </source>
</evidence>
<evidence type="ECO:0000256" key="4">
    <source>
        <dbReference type="PROSITE-ProRule" id="PRU00335"/>
    </source>
</evidence>
<feature type="domain" description="HTH tetR-type" evidence="5">
    <location>
        <begin position="5"/>
        <end position="65"/>
    </location>
</feature>
<dbReference type="SUPFAM" id="SSF46689">
    <property type="entry name" value="Homeodomain-like"/>
    <property type="match status" value="1"/>
</dbReference>
<keyword evidence="1" id="KW-0805">Transcription regulation</keyword>
<organism evidence="6 7">
    <name type="scientific">Flavobacterium beibuense</name>
    <dbReference type="NCBI Taxonomy" id="657326"/>
    <lineage>
        <taxon>Bacteria</taxon>
        <taxon>Pseudomonadati</taxon>
        <taxon>Bacteroidota</taxon>
        <taxon>Flavobacteriia</taxon>
        <taxon>Flavobacteriales</taxon>
        <taxon>Flavobacteriaceae</taxon>
        <taxon>Flavobacterium</taxon>
    </lineage>
</organism>
<evidence type="ECO:0000259" key="5">
    <source>
        <dbReference type="PROSITE" id="PS50977"/>
    </source>
</evidence>
<dbReference type="PANTHER" id="PTHR47506:SF1">
    <property type="entry name" value="HTH-TYPE TRANSCRIPTIONAL REGULATOR YJDC"/>
    <property type="match status" value="1"/>
</dbReference>
<dbReference type="PANTHER" id="PTHR47506">
    <property type="entry name" value="TRANSCRIPTIONAL REGULATORY PROTEIN"/>
    <property type="match status" value="1"/>
</dbReference>
<evidence type="ECO:0000256" key="2">
    <source>
        <dbReference type="ARBA" id="ARBA00023125"/>
    </source>
</evidence>
<protein>
    <submittedName>
        <fullName evidence="6">Regulatory protein TetR</fullName>
    </submittedName>
</protein>
<dbReference type="RefSeq" id="WP_129751034.1">
    <property type="nucleotide sequence ID" value="NZ_JUIW01000006.1"/>
</dbReference>
<evidence type="ECO:0000313" key="7">
    <source>
        <dbReference type="Proteomes" id="UP000289775"/>
    </source>
</evidence>
<keyword evidence="2 4" id="KW-0238">DNA-binding</keyword>
<dbReference type="AlphaFoldDB" id="A0A444WAC9"/>
<proteinExistence type="predicted"/>
<dbReference type="InterPro" id="IPR001647">
    <property type="entry name" value="HTH_TetR"/>
</dbReference>
<keyword evidence="3" id="KW-0804">Transcription</keyword>
<evidence type="ECO:0000256" key="1">
    <source>
        <dbReference type="ARBA" id="ARBA00023015"/>
    </source>
</evidence>